<proteinExistence type="predicted"/>
<protein>
    <submittedName>
        <fullName evidence="1">Uncharacterized protein</fullName>
    </submittedName>
</protein>
<evidence type="ECO:0000313" key="1">
    <source>
        <dbReference type="EMBL" id="MDE1472744.1"/>
    </source>
</evidence>
<name>A0ABT5UUV4_EUBLI</name>
<keyword evidence="2" id="KW-1185">Reference proteome</keyword>
<dbReference type="EMBL" id="JAQSVD010000018">
    <property type="protein sequence ID" value="MDE1472744.1"/>
    <property type="molecule type" value="Genomic_DNA"/>
</dbReference>
<gene>
    <name evidence="1" type="ORF">PTZ04_21005</name>
</gene>
<evidence type="ECO:0000313" key="2">
    <source>
        <dbReference type="Proteomes" id="UP001215087"/>
    </source>
</evidence>
<organism evidence="1 2">
    <name type="scientific">Eubacterium limosum</name>
    <dbReference type="NCBI Taxonomy" id="1736"/>
    <lineage>
        <taxon>Bacteria</taxon>
        <taxon>Bacillati</taxon>
        <taxon>Bacillota</taxon>
        <taxon>Clostridia</taxon>
        <taxon>Eubacteriales</taxon>
        <taxon>Eubacteriaceae</taxon>
        <taxon>Eubacterium</taxon>
    </lineage>
</organism>
<reference evidence="1 2" key="1">
    <citation type="submission" date="2023-02" db="EMBL/GenBank/DDBJ databases">
        <title>Comparative genome analysis of Eubacterium limosum species.</title>
        <authorList>
            <person name="Bak J.E."/>
        </authorList>
    </citation>
    <scope>NUCLEOTIDE SEQUENCE [LARGE SCALE GENOMIC DNA]</scope>
    <source>
        <strain evidence="1 2">KGMB01548</strain>
    </source>
</reference>
<dbReference type="Proteomes" id="UP001215087">
    <property type="component" value="Unassembled WGS sequence"/>
</dbReference>
<dbReference type="RefSeq" id="WP_274703041.1">
    <property type="nucleotide sequence ID" value="NZ_JAQSVD010000018.1"/>
</dbReference>
<sequence>MPEVARMLGVEIGEEFDVIYETGQKSDWGPYKITRDGLVDESGNWTLNETAIFNLLKGNYSLQKRPWRPKKGELFWTINGKGNVEKYHFLNDMCDLALLNMGNCFPTKKAAKAAVPEILEKFEEIKKGVLE</sequence>
<comment type="caution">
    <text evidence="1">The sequence shown here is derived from an EMBL/GenBank/DDBJ whole genome shotgun (WGS) entry which is preliminary data.</text>
</comment>
<accession>A0ABT5UUV4</accession>